<gene>
    <name evidence="2" type="ORF">PCANC_20369</name>
    <name evidence="3" type="ORF">PCASD_07600</name>
</gene>
<protein>
    <submittedName>
        <fullName evidence="3">Uncharacterized protein</fullName>
    </submittedName>
</protein>
<accession>A0A2N5UN68</accession>
<feature type="region of interest" description="Disordered" evidence="1">
    <location>
        <begin position="11"/>
        <end position="38"/>
    </location>
</feature>
<evidence type="ECO:0000313" key="3">
    <source>
        <dbReference type="EMBL" id="PLW39193.1"/>
    </source>
</evidence>
<keyword evidence="4" id="KW-1185">Reference proteome</keyword>
<proteinExistence type="predicted"/>
<dbReference type="EMBL" id="PGCJ01000343">
    <property type="protein sequence ID" value="PLW31648.1"/>
    <property type="molecule type" value="Genomic_DNA"/>
</dbReference>
<evidence type="ECO:0000313" key="2">
    <source>
        <dbReference type="EMBL" id="PLW31648.1"/>
    </source>
</evidence>
<comment type="caution">
    <text evidence="3">The sequence shown here is derived from an EMBL/GenBank/DDBJ whole genome shotgun (WGS) entry which is preliminary data.</text>
</comment>
<evidence type="ECO:0000313" key="4">
    <source>
        <dbReference type="Proteomes" id="UP000235388"/>
    </source>
</evidence>
<sequence length="257" mass="28217">MVDVQIIKAAAKKARTSANQGEEEKAQQASANPLSKTTGASAMTASLTVADEALAASTRGKGNENAKGSADDNAEFLEYLKAFPAVPRAPVTQEERDRIRSLAEGARKAGDSFFADTLFQGLAGLEVDGELTYAIGKVTNHNNIGFTPYLDEDICKLCGPLPLTIFNKKWQQKAIAQHLEKRTRKSASVSQTTISYKGFPFTPEWDMNFAAWTNNHQGFYKTLLNVYGNSKFATLLKAHKEHCDDLIDEYCFMVAFC</sequence>
<dbReference type="Proteomes" id="UP000235392">
    <property type="component" value="Unassembled WGS sequence"/>
</dbReference>
<feature type="compositionally biased region" description="Polar residues" evidence="1">
    <location>
        <begin position="27"/>
        <end position="38"/>
    </location>
</feature>
<organism evidence="3 5">
    <name type="scientific">Puccinia coronata f. sp. avenae</name>
    <dbReference type="NCBI Taxonomy" id="200324"/>
    <lineage>
        <taxon>Eukaryota</taxon>
        <taxon>Fungi</taxon>
        <taxon>Dikarya</taxon>
        <taxon>Basidiomycota</taxon>
        <taxon>Pucciniomycotina</taxon>
        <taxon>Pucciniomycetes</taxon>
        <taxon>Pucciniales</taxon>
        <taxon>Pucciniaceae</taxon>
        <taxon>Puccinia</taxon>
    </lineage>
</organism>
<evidence type="ECO:0000313" key="5">
    <source>
        <dbReference type="Proteomes" id="UP000235392"/>
    </source>
</evidence>
<dbReference type="AlphaFoldDB" id="A0A2N5UN68"/>
<dbReference type="Proteomes" id="UP000235388">
    <property type="component" value="Unassembled WGS sequence"/>
</dbReference>
<evidence type="ECO:0000256" key="1">
    <source>
        <dbReference type="SAM" id="MobiDB-lite"/>
    </source>
</evidence>
<reference evidence="4 5" key="1">
    <citation type="submission" date="2017-11" db="EMBL/GenBank/DDBJ databases">
        <title>De novo assembly and phasing of dikaryotic genomes from two isolates of Puccinia coronata f. sp. avenae, the causal agent of oat crown rust.</title>
        <authorList>
            <person name="Miller M.E."/>
            <person name="Zhang Y."/>
            <person name="Omidvar V."/>
            <person name="Sperschneider J."/>
            <person name="Schwessinger B."/>
            <person name="Raley C."/>
            <person name="Palmer J.M."/>
            <person name="Garnica D."/>
            <person name="Upadhyaya N."/>
            <person name="Rathjen J."/>
            <person name="Taylor J.M."/>
            <person name="Park R.F."/>
            <person name="Dodds P.N."/>
            <person name="Hirsch C.D."/>
            <person name="Kianian S.F."/>
            <person name="Figueroa M."/>
        </authorList>
    </citation>
    <scope>NUCLEOTIDE SEQUENCE [LARGE SCALE GENOMIC DNA]</scope>
    <source>
        <strain evidence="2">12NC29</strain>
        <strain evidence="3">12SD80</strain>
    </source>
</reference>
<name>A0A2N5UN68_9BASI</name>
<dbReference type="OrthoDB" id="2500224at2759"/>
<dbReference type="EMBL" id="PGCI01000118">
    <property type="protein sequence ID" value="PLW39193.1"/>
    <property type="molecule type" value="Genomic_DNA"/>
</dbReference>